<evidence type="ECO:0000313" key="2">
    <source>
        <dbReference type="EMBL" id="KAG4413157.1"/>
    </source>
</evidence>
<accession>A0A8H7W2X2</accession>
<comment type="caution">
    <text evidence="2">The sequence shown here is derived from an EMBL/GenBank/DDBJ whole genome shotgun (WGS) entry which is preliminary data.</text>
</comment>
<dbReference type="OrthoDB" id="3564340at2759"/>
<name>A0A8H7W2X2_9HELO</name>
<dbReference type="AlphaFoldDB" id="A0A8H7W2X2"/>
<evidence type="ECO:0000256" key="1">
    <source>
        <dbReference type="SAM" id="MobiDB-lite"/>
    </source>
</evidence>
<reference evidence="2" key="1">
    <citation type="submission" date="2021-02" db="EMBL/GenBank/DDBJ databases">
        <title>Genome sequence Cadophora malorum strain M34.</title>
        <authorList>
            <person name="Stefanovic E."/>
            <person name="Vu D."/>
            <person name="Scully C."/>
            <person name="Dijksterhuis J."/>
            <person name="Roader J."/>
            <person name="Houbraken J."/>
        </authorList>
    </citation>
    <scope>NUCLEOTIDE SEQUENCE</scope>
    <source>
        <strain evidence="2">M34</strain>
    </source>
</reference>
<gene>
    <name evidence="2" type="ORF">IFR04_013696</name>
</gene>
<dbReference type="EMBL" id="JAFJYH010000330">
    <property type="protein sequence ID" value="KAG4413157.1"/>
    <property type="molecule type" value="Genomic_DNA"/>
</dbReference>
<evidence type="ECO:0000313" key="3">
    <source>
        <dbReference type="Proteomes" id="UP000664132"/>
    </source>
</evidence>
<feature type="region of interest" description="Disordered" evidence="1">
    <location>
        <begin position="15"/>
        <end position="40"/>
    </location>
</feature>
<organism evidence="2 3">
    <name type="scientific">Cadophora malorum</name>
    <dbReference type="NCBI Taxonomy" id="108018"/>
    <lineage>
        <taxon>Eukaryota</taxon>
        <taxon>Fungi</taxon>
        <taxon>Dikarya</taxon>
        <taxon>Ascomycota</taxon>
        <taxon>Pezizomycotina</taxon>
        <taxon>Leotiomycetes</taxon>
        <taxon>Helotiales</taxon>
        <taxon>Ploettnerulaceae</taxon>
        <taxon>Cadophora</taxon>
    </lineage>
</organism>
<sequence length="319" mass="35157">MASLTLQKLKGRFQRRGWSDATEEANGDTAHTGTSASAQQNQQNLPITLNDVGQLATNTTNGQPQASISTPNAPTASEASSGLPTTTGDNPASAANETSITNEISIANVSAPGDALDNNDGLDNVTRLFLRRSPAGFHVTNVPMFMQSSLIAPRSQHIAKRKYVVNPNDDPLIAVTAFNKSRDEERVCKACFTWFRRGEHVFRNPSRFDDFQGRPLVHPHQAPDDVAKHIDIQSKGYCGPVCHKVMKRRRSDRRIKQICDEATKRRRSGWRRVLFRRQIALPPPGIAVLPANEIDQSAGIRIIFVTQDALEDDSDARGR</sequence>
<feature type="region of interest" description="Disordered" evidence="1">
    <location>
        <begin position="55"/>
        <end position="95"/>
    </location>
</feature>
<feature type="compositionally biased region" description="Polar residues" evidence="1">
    <location>
        <begin position="29"/>
        <end position="40"/>
    </location>
</feature>
<protein>
    <submittedName>
        <fullName evidence="2">Uncharacterized protein</fullName>
    </submittedName>
</protein>
<proteinExistence type="predicted"/>
<dbReference type="Proteomes" id="UP000664132">
    <property type="component" value="Unassembled WGS sequence"/>
</dbReference>
<keyword evidence="3" id="KW-1185">Reference proteome</keyword>